<organism evidence="2 3">
    <name type="scientific">Haemaphysalis longicornis</name>
    <name type="common">Bush tick</name>
    <dbReference type="NCBI Taxonomy" id="44386"/>
    <lineage>
        <taxon>Eukaryota</taxon>
        <taxon>Metazoa</taxon>
        <taxon>Ecdysozoa</taxon>
        <taxon>Arthropoda</taxon>
        <taxon>Chelicerata</taxon>
        <taxon>Arachnida</taxon>
        <taxon>Acari</taxon>
        <taxon>Parasitiformes</taxon>
        <taxon>Ixodida</taxon>
        <taxon>Ixodoidea</taxon>
        <taxon>Ixodidae</taxon>
        <taxon>Haemaphysalinae</taxon>
        <taxon>Haemaphysalis</taxon>
    </lineage>
</organism>
<evidence type="ECO:0000313" key="3">
    <source>
        <dbReference type="Proteomes" id="UP000821853"/>
    </source>
</evidence>
<feature type="coiled-coil region" evidence="1">
    <location>
        <begin position="11"/>
        <end position="52"/>
    </location>
</feature>
<name>A0A9J6G9J7_HAELO</name>
<accession>A0A9J6G9J7</accession>
<dbReference type="Proteomes" id="UP000821853">
    <property type="component" value="Chromosome 3"/>
</dbReference>
<proteinExistence type="predicted"/>
<sequence length="143" mass="16290">MLPAPLTPETAASLKKRIEELEGQLQASERRVRLVQKQKMKAIQEKETLKKQMHRFLAPDQLKSMEKHTMRGTPWTAATIQKSLKLRLSCGSRGYNIVRELTAPFPSEGNIQRHVENYKFSPRVLSEVLQSLAVKACAICQFS</sequence>
<dbReference type="VEuPathDB" id="VectorBase:HLOH_057508"/>
<gene>
    <name evidence="2" type="ORF">HPB48_009713</name>
</gene>
<evidence type="ECO:0000313" key="2">
    <source>
        <dbReference type="EMBL" id="KAH9372154.1"/>
    </source>
</evidence>
<dbReference type="EMBL" id="JABSTR010000005">
    <property type="protein sequence ID" value="KAH9372154.1"/>
    <property type="molecule type" value="Genomic_DNA"/>
</dbReference>
<keyword evidence="3" id="KW-1185">Reference proteome</keyword>
<dbReference type="AlphaFoldDB" id="A0A9J6G9J7"/>
<comment type="caution">
    <text evidence="2">The sequence shown here is derived from an EMBL/GenBank/DDBJ whole genome shotgun (WGS) entry which is preliminary data.</text>
</comment>
<protein>
    <submittedName>
        <fullName evidence="2">Uncharacterized protein</fullName>
    </submittedName>
</protein>
<dbReference type="OMA" id="KACAICQ"/>
<dbReference type="OrthoDB" id="6512214at2759"/>
<reference evidence="2 3" key="1">
    <citation type="journal article" date="2020" name="Cell">
        <title>Large-Scale Comparative Analyses of Tick Genomes Elucidate Their Genetic Diversity and Vector Capacities.</title>
        <authorList>
            <consortium name="Tick Genome and Microbiome Consortium (TIGMIC)"/>
            <person name="Jia N."/>
            <person name="Wang J."/>
            <person name="Shi W."/>
            <person name="Du L."/>
            <person name="Sun Y."/>
            <person name="Zhan W."/>
            <person name="Jiang J.F."/>
            <person name="Wang Q."/>
            <person name="Zhang B."/>
            <person name="Ji P."/>
            <person name="Bell-Sakyi L."/>
            <person name="Cui X.M."/>
            <person name="Yuan T.T."/>
            <person name="Jiang B.G."/>
            <person name="Yang W.F."/>
            <person name="Lam T.T."/>
            <person name="Chang Q.C."/>
            <person name="Ding S.J."/>
            <person name="Wang X.J."/>
            <person name="Zhu J.G."/>
            <person name="Ruan X.D."/>
            <person name="Zhao L."/>
            <person name="Wei J.T."/>
            <person name="Ye R.Z."/>
            <person name="Que T.C."/>
            <person name="Du C.H."/>
            <person name="Zhou Y.H."/>
            <person name="Cheng J.X."/>
            <person name="Dai P.F."/>
            <person name="Guo W.B."/>
            <person name="Han X.H."/>
            <person name="Huang E.J."/>
            <person name="Li L.F."/>
            <person name="Wei W."/>
            <person name="Gao Y.C."/>
            <person name="Liu J.Z."/>
            <person name="Shao H.Z."/>
            <person name="Wang X."/>
            <person name="Wang C.C."/>
            <person name="Yang T.C."/>
            <person name="Huo Q.B."/>
            <person name="Li W."/>
            <person name="Chen H.Y."/>
            <person name="Chen S.E."/>
            <person name="Zhou L.G."/>
            <person name="Ni X.B."/>
            <person name="Tian J.H."/>
            <person name="Sheng Y."/>
            <person name="Liu T."/>
            <person name="Pan Y.S."/>
            <person name="Xia L.Y."/>
            <person name="Li J."/>
            <person name="Zhao F."/>
            <person name="Cao W.C."/>
        </authorList>
    </citation>
    <scope>NUCLEOTIDE SEQUENCE [LARGE SCALE GENOMIC DNA]</scope>
    <source>
        <strain evidence="2">HaeL-2018</strain>
    </source>
</reference>
<evidence type="ECO:0000256" key="1">
    <source>
        <dbReference type="SAM" id="Coils"/>
    </source>
</evidence>
<keyword evidence="1" id="KW-0175">Coiled coil</keyword>